<evidence type="ECO:0000313" key="2">
    <source>
        <dbReference type="Proteomes" id="UP000838749"/>
    </source>
</evidence>
<name>A0ABM9BLY2_9BACL</name>
<dbReference type="EMBL" id="CAKMAB010000056">
    <property type="protein sequence ID" value="CAH1059445.1"/>
    <property type="molecule type" value="Genomic_DNA"/>
</dbReference>
<keyword evidence="2" id="KW-1185">Reference proteome</keyword>
<sequence length="86" mass="9479">MDIAEDVLTKEDIVKAIGTPPEQIAKAGKKISAGNLKHVDDAIASVHCFHFNDRNIPPFFESSLTIVSLCLWKIMEVKTNGKNSLQ</sequence>
<gene>
    <name evidence="1" type="ORF">PAECIP111894_05653</name>
</gene>
<organism evidence="1 2">
    <name type="scientific">Paenibacillus pseudetheri</name>
    <dbReference type="NCBI Taxonomy" id="2897682"/>
    <lineage>
        <taxon>Bacteria</taxon>
        <taxon>Bacillati</taxon>
        <taxon>Bacillota</taxon>
        <taxon>Bacilli</taxon>
        <taxon>Bacillales</taxon>
        <taxon>Paenibacillaceae</taxon>
        <taxon>Paenibacillus</taxon>
    </lineage>
</organism>
<proteinExistence type="predicted"/>
<dbReference type="Proteomes" id="UP000838749">
    <property type="component" value="Unassembled WGS sequence"/>
</dbReference>
<accession>A0ABM9BLY2</accession>
<evidence type="ECO:0000313" key="1">
    <source>
        <dbReference type="EMBL" id="CAH1059445.1"/>
    </source>
</evidence>
<comment type="caution">
    <text evidence="1">The sequence shown here is derived from an EMBL/GenBank/DDBJ whole genome shotgun (WGS) entry which is preliminary data.</text>
</comment>
<protein>
    <submittedName>
        <fullName evidence="1">Uncharacterized protein</fullName>
    </submittedName>
</protein>
<reference evidence="1" key="1">
    <citation type="submission" date="2021-12" db="EMBL/GenBank/DDBJ databases">
        <authorList>
            <person name="Criscuolo A."/>
        </authorList>
    </citation>
    <scope>NUCLEOTIDE SEQUENCE</scope>
    <source>
        <strain evidence="1">CIP111894</strain>
    </source>
</reference>